<protein>
    <submittedName>
        <fullName evidence="2">Uncharacterized protein</fullName>
    </submittedName>
</protein>
<dbReference type="Proteomes" id="UP001604336">
    <property type="component" value="Unassembled WGS sequence"/>
</dbReference>
<sequence>MWNVTNRNQPRREVVVSRLRKQSSTISGSGFAIAGTIAKGRRECTRGKLGSSGFKIAAAGVGPTQIAFANCKSQKMGANRATKGQRSKDTNRRHGRSLRRAAAGGD</sequence>
<dbReference type="AlphaFoldDB" id="A0ABD1V3Q7"/>
<reference evidence="3" key="1">
    <citation type="submission" date="2024-07" db="EMBL/GenBank/DDBJ databases">
        <title>Two chromosome-level genome assemblies of Korean endemic species Abeliophyllum distichum and Forsythia ovata (Oleaceae).</title>
        <authorList>
            <person name="Jang H."/>
        </authorList>
    </citation>
    <scope>NUCLEOTIDE SEQUENCE [LARGE SCALE GENOMIC DNA]</scope>
</reference>
<evidence type="ECO:0000256" key="1">
    <source>
        <dbReference type="SAM" id="MobiDB-lite"/>
    </source>
</evidence>
<gene>
    <name evidence="2" type="ORF">Adt_05311</name>
</gene>
<organism evidence="2 3">
    <name type="scientific">Abeliophyllum distichum</name>
    <dbReference type="NCBI Taxonomy" id="126358"/>
    <lineage>
        <taxon>Eukaryota</taxon>
        <taxon>Viridiplantae</taxon>
        <taxon>Streptophyta</taxon>
        <taxon>Embryophyta</taxon>
        <taxon>Tracheophyta</taxon>
        <taxon>Spermatophyta</taxon>
        <taxon>Magnoliopsida</taxon>
        <taxon>eudicotyledons</taxon>
        <taxon>Gunneridae</taxon>
        <taxon>Pentapetalae</taxon>
        <taxon>asterids</taxon>
        <taxon>lamiids</taxon>
        <taxon>Lamiales</taxon>
        <taxon>Oleaceae</taxon>
        <taxon>Forsythieae</taxon>
        <taxon>Abeliophyllum</taxon>
    </lineage>
</organism>
<feature type="region of interest" description="Disordered" evidence="1">
    <location>
        <begin position="72"/>
        <end position="106"/>
    </location>
</feature>
<comment type="caution">
    <text evidence="2">The sequence shown here is derived from an EMBL/GenBank/DDBJ whole genome shotgun (WGS) entry which is preliminary data.</text>
</comment>
<evidence type="ECO:0000313" key="2">
    <source>
        <dbReference type="EMBL" id="KAL2531960.1"/>
    </source>
</evidence>
<name>A0ABD1V3Q7_9LAMI</name>
<keyword evidence="3" id="KW-1185">Reference proteome</keyword>
<evidence type="ECO:0000313" key="3">
    <source>
        <dbReference type="Proteomes" id="UP001604336"/>
    </source>
</evidence>
<accession>A0ABD1V3Q7</accession>
<proteinExistence type="predicted"/>
<dbReference type="EMBL" id="JBFOLK010000002">
    <property type="protein sequence ID" value="KAL2531960.1"/>
    <property type="molecule type" value="Genomic_DNA"/>
</dbReference>